<organism evidence="2 3">
    <name type="scientific">Desulforamulus profundi</name>
    <dbReference type="NCBI Taxonomy" id="1383067"/>
    <lineage>
        <taxon>Bacteria</taxon>
        <taxon>Bacillati</taxon>
        <taxon>Bacillota</taxon>
        <taxon>Clostridia</taxon>
        <taxon>Eubacteriales</taxon>
        <taxon>Peptococcaceae</taxon>
        <taxon>Desulforamulus</taxon>
    </lineage>
</organism>
<keyword evidence="1" id="KW-0175">Coiled coil</keyword>
<dbReference type="RefSeq" id="WP_099084142.1">
    <property type="nucleotide sequence ID" value="NZ_AWQQ01000146.1"/>
</dbReference>
<keyword evidence="3" id="KW-1185">Reference proteome</keyword>
<dbReference type="AlphaFoldDB" id="A0A2C6MBJ1"/>
<comment type="caution">
    <text evidence="2">The sequence shown here is derived from an EMBL/GenBank/DDBJ whole genome shotgun (WGS) entry which is preliminary data.</text>
</comment>
<name>A0A2C6MBJ1_9FIRM</name>
<reference evidence="2 3" key="1">
    <citation type="submission" date="2013-09" db="EMBL/GenBank/DDBJ databases">
        <title>Biodegradation of hydrocarbons in the deep terrestrial subsurface : characterization of a microbial consortium composed of two Desulfotomaculum species originating from a deep geological formation.</title>
        <authorList>
            <person name="Aullo T."/>
            <person name="Berlendis S."/>
            <person name="Lascourreges J.-F."/>
            <person name="Dessort D."/>
            <person name="Saint-Laurent S."/>
            <person name="Schraauwers B."/>
            <person name="Mas J."/>
            <person name="Magot M."/>
            <person name="Ranchou-Peyruse A."/>
        </authorList>
    </citation>
    <scope>NUCLEOTIDE SEQUENCE [LARGE SCALE GENOMIC DNA]</scope>
    <source>
        <strain evidence="2 3">Bs107</strain>
    </source>
</reference>
<evidence type="ECO:0000313" key="3">
    <source>
        <dbReference type="Proteomes" id="UP000222564"/>
    </source>
</evidence>
<dbReference type="OrthoDB" id="9922070at2"/>
<accession>A0A2C6MBJ1</accession>
<dbReference type="EMBL" id="AWQQ01000146">
    <property type="protein sequence ID" value="PHJ36865.1"/>
    <property type="molecule type" value="Genomic_DNA"/>
</dbReference>
<dbReference type="Proteomes" id="UP000222564">
    <property type="component" value="Unassembled WGS sequence"/>
</dbReference>
<feature type="coiled-coil region" evidence="1">
    <location>
        <begin position="6"/>
        <end position="33"/>
    </location>
</feature>
<evidence type="ECO:0000313" key="2">
    <source>
        <dbReference type="EMBL" id="PHJ36865.1"/>
    </source>
</evidence>
<evidence type="ECO:0000256" key="1">
    <source>
        <dbReference type="SAM" id="Coils"/>
    </source>
</evidence>
<sequence length="93" mass="10860">MEKDEIRQLYWQAEELCRELESARENLYVLRAERGDEAQKIGLKNLSYYKKAAVALISEIAEVAEEEYDSELMGWVTEIEEALSSFETEVYSE</sequence>
<gene>
    <name evidence="2" type="ORF">P378_19930</name>
</gene>
<protein>
    <submittedName>
        <fullName evidence="2">Uncharacterized protein</fullName>
    </submittedName>
</protein>
<proteinExistence type="predicted"/>